<reference evidence="2 3" key="2">
    <citation type="submission" date="2018-11" db="EMBL/GenBank/DDBJ databases">
        <authorList>
            <consortium name="Pathogen Informatics"/>
        </authorList>
    </citation>
    <scope>NUCLEOTIDE SEQUENCE [LARGE SCALE GENOMIC DNA]</scope>
    <source>
        <strain evidence="2 3">Egypt</strain>
    </source>
</reference>
<proteinExistence type="predicted"/>
<gene>
    <name evidence="2" type="ORF">ECPE_LOCUS9669</name>
</gene>
<name>A0A183ART4_9TREM</name>
<evidence type="ECO:0000313" key="3">
    <source>
        <dbReference type="Proteomes" id="UP000272942"/>
    </source>
</evidence>
<feature type="region of interest" description="Disordered" evidence="1">
    <location>
        <begin position="185"/>
        <end position="205"/>
    </location>
</feature>
<dbReference type="Proteomes" id="UP000272942">
    <property type="component" value="Unassembled WGS sequence"/>
</dbReference>
<protein>
    <submittedName>
        <fullName evidence="4">MyTH4 domain-containing protein</fullName>
    </submittedName>
</protein>
<organism evidence="4">
    <name type="scientific">Echinostoma caproni</name>
    <dbReference type="NCBI Taxonomy" id="27848"/>
    <lineage>
        <taxon>Eukaryota</taxon>
        <taxon>Metazoa</taxon>
        <taxon>Spiralia</taxon>
        <taxon>Lophotrochozoa</taxon>
        <taxon>Platyhelminthes</taxon>
        <taxon>Trematoda</taxon>
        <taxon>Digenea</taxon>
        <taxon>Plagiorchiida</taxon>
        <taxon>Echinostomata</taxon>
        <taxon>Echinostomatoidea</taxon>
        <taxon>Echinostomatidae</taxon>
        <taxon>Echinostoma</taxon>
    </lineage>
</organism>
<sequence>MVLHDQVHNAVQFYVDPRIAIDMNNLFTESQPCDVAHRVLSYCAFLIKTSVPMKHFRRLGQVYCTMHLDPENHNFRPTDTQKPENKVTGGTRRLLSISQKINEEKYLNHLDEEKEADLEIRIFGSEDKKDQRMEKISLFSQSHSCNVARRVLSYGAFLIKTSEGMKHLRLLGQVYSTMHLYPENHISRPTDTEQHASEEDDERKLQIDGQCANDFGELQF</sequence>
<evidence type="ECO:0000313" key="2">
    <source>
        <dbReference type="EMBL" id="VDP85773.1"/>
    </source>
</evidence>
<evidence type="ECO:0000256" key="1">
    <source>
        <dbReference type="SAM" id="MobiDB-lite"/>
    </source>
</evidence>
<reference evidence="4" key="1">
    <citation type="submission" date="2016-06" db="UniProtKB">
        <authorList>
            <consortium name="WormBaseParasite"/>
        </authorList>
    </citation>
    <scope>IDENTIFICATION</scope>
</reference>
<dbReference type="EMBL" id="UZAN01047775">
    <property type="protein sequence ID" value="VDP85773.1"/>
    <property type="molecule type" value="Genomic_DNA"/>
</dbReference>
<dbReference type="WBParaSite" id="ECPE_0000970001-mRNA-1">
    <property type="protein sequence ID" value="ECPE_0000970001-mRNA-1"/>
    <property type="gene ID" value="ECPE_0000970001"/>
</dbReference>
<keyword evidence="3" id="KW-1185">Reference proteome</keyword>
<evidence type="ECO:0000313" key="4">
    <source>
        <dbReference type="WBParaSite" id="ECPE_0000970001-mRNA-1"/>
    </source>
</evidence>
<accession>A0A183ART4</accession>
<dbReference type="AlphaFoldDB" id="A0A183ART4"/>